<accession>A0ABW7BDZ7</accession>
<keyword evidence="2" id="KW-1185">Reference proteome</keyword>
<evidence type="ECO:0000313" key="1">
    <source>
        <dbReference type="EMBL" id="MFG3015412.1"/>
    </source>
</evidence>
<dbReference type="Proteomes" id="UP001604267">
    <property type="component" value="Unassembled WGS sequence"/>
</dbReference>
<protein>
    <recommendedName>
        <fullName evidence="3">SGNH hydrolase-type esterase domain-containing protein</fullName>
    </recommendedName>
</protein>
<comment type="caution">
    <text evidence="1">The sequence shown here is derived from an EMBL/GenBank/DDBJ whole genome shotgun (WGS) entry which is preliminary data.</text>
</comment>
<evidence type="ECO:0000313" key="2">
    <source>
        <dbReference type="Proteomes" id="UP001604267"/>
    </source>
</evidence>
<reference evidence="1 2" key="1">
    <citation type="submission" date="2024-10" db="EMBL/GenBank/DDBJ databases">
        <title>The Natural Products Discovery Center: Release of the First 8490 Sequenced Strains for Exploring Actinobacteria Biosynthetic Diversity.</title>
        <authorList>
            <person name="Kalkreuter E."/>
            <person name="Kautsar S.A."/>
            <person name="Yang D."/>
            <person name="Bader C.D."/>
            <person name="Teijaro C.N."/>
            <person name="Fluegel L."/>
            <person name="Davis C.M."/>
            <person name="Simpson J.R."/>
            <person name="Lauterbach L."/>
            <person name="Steele A.D."/>
            <person name="Gui C."/>
            <person name="Meng S."/>
            <person name="Li G."/>
            <person name="Viehrig K."/>
            <person name="Ye F."/>
            <person name="Su P."/>
            <person name="Kiefer A.F."/>
            <person name="Nichols A."/>
            <person name="Cepeda A.J."/>
            <person name="Yan W."/>
            <person name="Fan B."/>
            <person name="Jiang Y."/>
            <person name="Adhikari A."/>
            <person name="Zheng C.-J."/>
            <person name="Schuster L."/>
            <person name="Cowan T.M."/>
            <person name="Smanski M.J."/>
            <person name="Chevrette M.G."/>
            <person name="De Carvalho L.P.S."/>
            <person name="Shen B."/>
        </authorList>
    </citation>
    <scope>NUCLEOTIDE SEQUENCE [LARGE SCALE GENOMIC DNA]</scope>
    <source>
        <strain evidence="1 2">NPDC048320</strain>
    </source>
</reference>
<dbReference type="EMBL" id="JBICYV010000020">
    <property type="protein sequence ID" value="MFG3015412.1"/>
    <property type="molecule type" value="Genomic_DNA"/>
</dbReference>
<gene>
    <name evidence="1" type="ORF">ACGFZB_34245</name>
</gene>
<proteinExistence type="predicted"/>
<sequence>MTPYSTTTTPARTTAPARFLLLGDSHAGPVGRAAQEAGIPFRGGPIGAGRDFFADFFDVRADDRDEGGEGGAGDDIVFRKSEADRYYRRFLDDLGITALGALTVPLVSTLGFSAHFVATAENWQVYRVRGGFPPGFLPSPLFDGVVLSMSRGALAFYRHVRRLGLRTLAVMPPQRVPGHADPEVFRAAQDTLRRALLPLGVEIVDLRERATDSTGVQRPELCEPDDTIHGNLAFGRMILADLLARGL</sequence>
<organism evidence="1 2">
    <name type="scientific">Streptomyces cinerochromogenes</name>
    <dbReference type="NCBI Taxonomy" id="66422"/>
    <lineage>
        <taxon>Bacteria</taxon>
        <taxon>Bacillati</taxon>
        <taxon>Actinomycetota</taxon>
        <taxon>Actinomycetes</taxon>
        <taxon>Kitasatosporales</taxon>
        <taxon>Streptomycetaceae</taxon>
        <taxon>Streptomyces</taxon>
    </lineage>
</organism>
<evidence type="ECO:0008006" key="3">
    <source>
        <dbReference type="Google" id="ProtNLM"/>
    </source>
</evidence>
<name>A0ABW7BDZ7_9ACTN</name>
<dbReference type="RefSeq" id="WP_392823055.1">
    <property type="nucleotide sequence ID" value="NZ_JBICYV010000020.1"/>
</dbReference>